<reference evidence="8" key="1">
    <citation type="submission" date="2019-03" db="EMBL/GenBank/DDBJ databases">
        <title>Genome sequencing and reference-guided assembly of Black Bengal Goat (Capra hircus).</title>
        <authorList>
            <person name="Siddiki A.Z."/>
            <person name="Baten A."/>
            <person name="Billah M."/>
            <person name="Alam M.A.U."/>
            <person name="Shawrob K.S.M."/>
            <person name="Saha S."/>
            <person name="Chowdhury M."/>
            <person name="Rahman A.H."/>
            <person name="Stear M."/>
            <person name="Miah G."/>
            <person name="Das G.B."/>
            <person name="Hossain M.M."/>
            <person name="Kumkum M."/>
            <person name="Islam M.S."/>
            <person name="Mollah A.M."/>
            <person name="Ahsan A."/>
            <person name="Tusar F."/>
            <person name="Khan M.K.I."/>
        </authorList>
    </citation>
    <scope>NUCLEOTIDE SEQUENCE [LARGE SCALE GENOMIC DNA]</scope>
</reference>
<dbReference type="GO" id="GO:0042645">
    <property type="term" value="C:mitochondrial nucleoid"/>
    <property type="evidence" value="ECO:0007669"/>
    <property type="project" value="UniProtKB-SubCell"/>
</dbReference>
<keyword evidence="2" id="KW-0809">Transit peptide</keyword>
<comment type="subcellular location">
    <subcellularLocation>
        <location evidence="1">Mitochondrion matrix</location>
        <location evidence="1">Mitochondrion nucleoid</location>
    </subcellularLocation>
</comment>
<dbReference type="PANTHER" id="PTHR34260:SF1">
    <property type="entry name" value="UBIQUINOL-CYTOCHROME-C REDUCTASE COMPLEX ASSEMBLY FACTOR 2"/>
    <property type="match status" value="1"/>
</dbReference>
<evidence type="ECO:0000256" key="6">
    <source>
        <dbReference type="ARBA" id="ARBA00032983"/>
    </source>
</evidence>
<feature type="compositionally biased region" description="Low complexity" evidence="7">
    <location>
        <begin position="13"/>
        <end position="22"/>
    </location>
</feature>
<evidence type="ECO:0000256" key="7">
    <source>
        <dbReference type="SAM" id="MobiDB-lite"/>
    </source>
</evidence>
<feature type="region of interest" description="Disordered" evidence="7">
    <location>
        <begin position="135"/>
        <end position="157"/>
    </location>
</feature>
<evidence type="ECO:0000256" key="5">
    <source>
        <dbReference type="ARBA" id="ARBA00031206"/>
    </source>
</evidence>
<dbReference type="Ensembl" id="ENSCHIT00010038781.1">
    <property type="protein sequence ID" value="ENSCHIP00010027445.1"/>
    <property type="gene ID" value="ENSCHIG00010020412.1"/>
</dbReference>
<evidence type="ECO:0000256" key="4">
    <source>
        <dbReference type="ARBA" id="ARBA00023271"/>
    </source>
</evidence>
<accession>A0A8C2RDJ8</accession>
<protein>
    <recommendedName>
        <fullName evidence="6">Mitochondrial nucleoid factor 1</fullName>
    </recommendedName>
    <alternativeName>
        <fullName evidence="5">Mitochondrial protein M19</fullName>
    </alternativeName>
</protein>
<dbReference type="Pfam" id="PF20180">
    <property type="entry name" value="UQCC2_CBP6"/>
    <property type="match status" value="1"/>
</dbReference>
<dbReference type="GO" id="GO:0034551">
    <property type="term" value="P:mitochondrial respiratory chain complex III assembly"/>
    <property type="evidence" value="ECO:0007669"/>
    <property type="project" value="TreeGrafter"/>
</dbReference>
<evidence type="ECO:0000313" key="8">
    <source>
        <dbReference type="Ensembl" id="ENSCHIP00010027445.1"/>
    </source>
</evidence>
<evidence type="ECO:0000256" key="1">
    <source>
        <dbReference type="ARBA" id="ARBA00004436"/>
    </source>
</evidence>
<keyword evidence="4" id="KW-1135">Mitochondrion nucleoid</keyword>
<sequence>MASGRDQTGPGLGRLSAAAGSAGLSGGREHPGGRAGFPTISLAAFFKPSAAVSPEMSVISLGANQNQIVEPEACDQMYESLARLHSNYYKHKYPRPRDTSFSGLSLEEYKLILSTDTLDEFKEMNKGTWKKLQEKFAPRSPEGKHTAWARALPRPRT</sequence>
<organism evidence="8">
    <name type="scientific">Capra hircus</name>
    <name type="common">Goat</name>
    <dbReference type="NCBI Taxonomy" id="9925"/>
    <lineage>
        <taxon>Eukaryota</taxon>
        <taxon>Metazoa</taxon>
        <taxon>Chordata</taxon>
        <taxon>Craniata</taxon>
        <taxon>Vertebrata</taxon>
        <taxon>Euteleostomi</taxon>
        <taxon>Mammalia</taxon>
        <taxon>Eutheria</taxon>
        <taxon>Laurasiatheria</taxon>
        <taxon>Artiodactyla</taxon>
        <taxon>Ruminantia</taxon>
        <taxon>Pecora</taxon>
        <taxon>Bovidae</taxon>
        <taxon>Caprinae</taxon>
        <taxon>Capra</taxon>
    </lineage>
</organism>
<dbReference type="AlphaFoldDB" id="A0A8C2RDJ8"/>
<proteinExistence type="predicted"/>
<evidence type="ECO:0000256" key="3">
    <source>
        <dbReference type="ARBA" id="ARBA00023128"/>
    </source>
</evidence>
<feature type="compositionally biased region" description="Basic and acidic residues" evidence="7">
    <location>
        <begin position="135"/>
        <end position="145"/>
    </location>
</feature>
<reference evidence="8" key="2">
    <citation type="submission" date="2025-08" db="UniProtKB">
        <authorList>
            <consortium name="Ensembl"/>
        </authorList>
    </citation>
    <scope>IDENTIFICATION</scope>
</reference>
<keyword evidence="3" id="KW-0496">Mitochondrion</keyword>
<name>A0A8C2RDJ8_CAPHI</name>
<dbReference type="PANTHER" id="PTHR34260">
    <property type="entry name" value="UBIQUINOL-CYTOCHROME-C REDUCTASE COMPLEX ASSEMBLY FACTOR 2"/>
    <property type="match status" value="1"/>
</dbReference>
<dbReference type="InterPro" id="IPR037698">
    <property type="entry name" value="UQCC2"/>
</dbReference>
<feature type="region of interest" description="Disordered" evidence="7">
    <location>
        <begin position="1"/>
        <end position="32"/>
    </location>
</feature>
<evidence type="ECO:0000256" key="2">
    <source>
        <dbReference type="ARBA" id="ARBA00022946"/>
    </source>
</evidence>